<keyword evidence="4 7" id="KW-0418">Kinase</keyword>
<name>A0AAW2ZK36_9EUKA</name>
<comment type="similarity">
    <text evidence="1">Belongs to the methylthioribose kinase family.</text>
</comment>
<dbReference type="PANTHER" id="PTHR34273:SF2">
    <property type="entry name" value="METHYLTHIORIBOSE KINASE"/>
    <property type="match status" value="1"/>
</dbReference>
<gene>
    <name evidence="7" type="ORF">AKO1_006544</name>
</gene>
<dbReference type="EMBL" id="JAOPGA020001652">
    <property type="protein sequence ID" value="KAL0490203.1"/>
    <property type="molecule type" value="Genomic_DNA"/>
</dbReference>
<dbReference type="GO" id="GO:0005524">
    <property type="term" value="F:ATP binding"/>
    <property type="evidence" value="ECO:0007669"/>
    <property type="project" value="UniProtKB-KW"/>
</dbReference>
<dbReference type="AlphaFoldDB" id="A0AAW2ZK36"/>
<evidence type="ECO:0000256" key="4">
    <source>
        <dbReference type="ARBA" id="ARBA00022777"/>
    </source>
</evidence>
<keyword evidence="2" id="KW-0808">Transferase</keyword>
<organism evidence="7 8">
    <name type="scientific">Acrasis kona</name>
    <dbReference type="NCBI Taxonomy" id="1008807"/>
    <lineage>
        <taxon>Eukaryota</taxon>
        <taxon>Discoba</taxon>
        <taxon>Heterolobosea</taxon>
        <taxon>Tetramitia</taxon>
        <taxon>Eutetramitia</taxon>
        <taxon>Acrasidae</taxon>
        <taxon>Acrasis</taxon>
    </lineage>
</organism>
<keyword evidence="8" id="KW-1185">Reference proteome</keyword>
<evidence type="ECO:0000313" key="8">
    <source>
        <dbReference type="Proteomes" id="UP001431209"/>
    </source>
</evidence>
<dbReference type="Gene3D" id="3.30.200.20">
    <property type="entry name" value="Phosphorylase Kinase, domain 1"/>
    <property type="match status" value="1"/>
</dbReference>
<dbReference type="Gene3D" id="3.90.1200.10">
    <property type="match status" value="1"/>
</dbReference>
<dbReference type="Pfam" id="PF01636">
    <property type="entry name" value="APH"/>
    <property type="match status" value="1"/>
</dbReference>
<keyword evidence="3" id="KW-0547">Nucleotide-binding</keyword>
<feature type="domain" description="Aminoglycoside phosphotransferase" evidence="6">
    <location>
        <begin position="144"/>
        <end position="200"/>
    </location>
</feature>
<evidence type="ECO:0000256" key="2">
    <source>
        <dbReference type="ARBA" id="ARBA00022679"/>
    </source>
</evidence>
<evidence type="ECO:0000259" key="6">
    <source>
        <dbReference type="Pfam" id="PF01636"/>
    </source>
</evidence>
<evidence type="ECO:0000313" key="7">
    <source>
        <dbReference type="EMBL" id="KAL0490203.1"/>
    </source>
</evidence>
<dbReference type="Proteomes" id="UP001431209">
    <property type="component" value="Unassembled WGS sequence"/>
</dbReference>
<dbReference type="SUPFAM" id="SSF56112">
    <property type="entry name" value="Protein kinase-like (PK-like)"/>
    <property type="match status" value="1"/>
</dbReference>
<dbReference type="PANTHER" id="PTHR34273">
    <property type="entry name" value="METHYLTHIORIBOSE KINASE"/>
    <property type="match status" value="1"/>
</dbReference>
<comment type="caution">
    <text evidence="7">The sequence shown here is derived from an EMBL/GenBank/DDBJ whole genome shotgun (WGS) entry which is preliminary data.</text>
</comment>
<reference evidence="7 8" key="1">
    <citation type="submission" date="2024-03" db="EMBL/GenBank/DDBJ databases">
        <title>The Acrasis kona genome and developmental transcriptomes reveal deep origins of eukaryotic multicellular pathways.</title>
        <authorList>
            <person name="Sheikh S."/>
            <person name="Fu C.-J."/>
            <person name="Brown M.W."/>
            <person name="Baldauf S.L."/>
        </authorList>
    </citation>
    <scope>NUCLEOTIDE SEQUENCE [LARGE SCALE GENOMIC DNA]</scope>
    <source>
        <strain evidence="7 8">ATCC MYA-3509</strain>
    </source>
</reference>
<sequence>MDFEWSHLTFASRVVPECTPKLYHYSHNEHILLMEYLDNHQTMRNMLIQGHQCSGLDIKISNYLVQTLHQSSPHHLSPNDVDELIKHYTNNSELCSVTETVIFKEPYQSECPSNCWTKNSKELDDLIHQIQSNALIRSTVSSLLNQFRTQKQSVVHGDLHTGSIMVRSDTGSVVVIDPEFAFYGPSSFDIGLLLANLFIAFIAQRAYPGDRRSYAKWIGALVVGIWNQFKIQFKNLQYSDQYLDDLFVSSLKFASLEVIRRVIGMASCGEMLAIEDETQRARCECVMLLFGTRLLLCEQDGNFSYNIQNVVDVLEQF</sequence>
<accession>A0AAW2ZK36</accession>
<evidence type="ECO:0000256" key="1">
    <source>
        <dbReference type="ARBA" id="ARBA00010165"/>
    </source>
</evidence>
<dbReference type="GO" id="GO:0016301">
    <property type="term" value="F:kinase activity"/>
    <property type="evidence" value="ECO:0007669"/>
    <property type="project" value="UniProtKB-KW"/>
</dbReference>
<evidence type="ECO:0000256" key="5">
    <source>
        <dbReference type="ARBA" id="ARBA00022840"/>
    </source>
</evidence>
<keyword evidence="5" id="KW-0067">ATP-binding</keyword>
<protein>
    <submittedName>
        <fullName evidence="7">5-methylthioribose kinase</fullName>
    </submittedName>
</protein>
<evidence type="ECO:0000256" key="3">
    <source>
        <dbReference type="ARBA" id="ARBA00022741"/>
    </source>
</evidence>
<dbReference type="InterPro" id="IPR011009">
    <property type="entry name" value="Kinase-like_dom_sf"/>
</dbReference>
<dbReference type="InterPro" id="IPR002575">
    <property type="entry name" value="Aminoglycoside_PTrfase"/>
</dbReference>
<proteinExistence type="inferred from homology"/>